<feature type="region of interest" description="Disordered" evidence="1">
    <location>
        <begin position="16"/>
        <end position="53"/>
    </location>
</feature>
<evidence type="ECO:0000313" key="4">
    <source>
        <dbReference type="EMBL" id="BAC83527.1"/>
    </source>
</evidence>
<feature type="region of interest" description="Disordered" evidence="1">
    <location>
        <begin position="107"/>
        <end position="127"/>
    </location>
</feature>
<reference evidence="3" key="1">
    <citation type="submission" date="2001-11" db="EMBL/GenBank/DDBJ databases">
        <title>Oryza sativa nipponbare(GA3) genomic DNA, chromosome 7, PAC clone:P0495H05.</title>
        <authorList>
            <person name="Sasaki T."/>
            <person name="Matsumoto T."/>
            <person name="Yamamoto K."/>
        </authorList>
    </citation>
    <scope>NUCLEOTIDE SEQUENCE</scope>
</reference>
<accession>Q6ZDX6</accession>
<reference evidence="5" key="4">
    <citation type="journal article" date="2008" name="Nucleic Acids Res.">
        <title>The rice annotation project database (RAP-DB): 2008 update.</title>
        <authorList>
            <consortium name="The rice annotation project (RAP)"/>
        </authorList>
    </citation>
    <scope>GENOME REANNOTATION</scope>
    <source>
        <strain evidence="5">cv. Nipponbare</strain>
    </source>
</reference>
<dbReference type="EMBL" id="AP004314">
    <property type="protein sequence ID" value="BAC83462.1"/>
    <property type="molecule type" value="Genomic_DNA"/>
</dbReference>
<keyword evidence="2" id="KW-0812">Transmembrane</keyword>
<gene>
    <name evidence="3" type="ORF">P0495H05.11</name>
    <name evidence="4" type="ORF">P0507H12.42</name>
</gene>
<dbReference type="Proteomes" id="UP000000763">
    <property type="component" value="Chromosome 7"/>
</dbReference>
<keyword evidence="2" id="KW-0472">Membrane</keyword>
<reference evidence="5" key="3">
    <citation type="journal article" date="2005" name="Nature">
        <title>The map-based sequence of the rice genome.</title>
        <authorList>
            <consortium name="International rice genome sequencing project (IRGSP)"/>
            <person name="Matsumoto T."/>
            <person name="Wu J."/>
            <person name="Kanamori H."/>
            <person name="Katayose Y."/>
            <person name="Fujisawa M."/>
            <person name="Namiki N."/>
            <person name="Mizuno H."/>
            <person name="Yamamoto K."/>
            <person name="Antonio B.A."/>
            <person name="Baba T."/>
            <person name="Sakata K."/>
            <person name="Nagamura Y."/>
            <person name="Aoki H."/>
            <person name="Arikawa K."/>
            <person name="Arita K."/>
            <person name="Bito T."/>
            <person name="Chiden Y."/>
            <person name="Fujitsuka N."/>
            <person name="Fukunaka R."/>
            <person name="Hamada M."/>
            <person name="Harada C."/>
            <person name="Hayashi A."/>
            <person name="Hijishita S."/>
            <person name="Honda M."/>
            <person name="Hosokawa S."/>
            <person name="Ichikawa Y."/>
            <person name="Idonuma A."/>
            <person name="Iijima M."/>
            <person name="Ikeda M."/>
            <person name="Ikeno M."/>
            <person name="Ito K."/>
            <person name="Ito S."/>
            <person name="Ito T."/>
            <person name="Ito Y."/>
            <person name="Ito Y."/>
            <person name="Iwabuchi A."/>
            <person name="Kamiya K."/>
            <person name="Karasawa W."/>
            <person name="Kurita K."/>
            <person name="Katagiri S."/>
            <person name="Kikuta A."/>
            <person name="Kobayashi H."/>
            <person name="Kobayashi N."/>
            <person name="Machita K."/>
            <person name="Maehara T."/>
            <person name="Masukawa M."/>
            <person name="Mizubayashi T."/>
            <person name="Mukai Y."/>
            <person name="Nagasaki H."/>
            <person name="Nagata Y."/>
            <person name="Naito S."/>
            <person name="Nakashima M."/>
            <person name="Nakama Y."/>
            <person name="Nakamichi Y."/>
            <person name="Nakamura M."/>
            <person name="Meguro A."/>
            <person name="Negishi M."/>
            <person name="Ohta I."/>
            <person name="Ohta T."/>
            <person name="Okamoto M."/>
            <person name="Ono N."/>
            <person name="Saji S."/>
            <person name="Sakaguchi M."/>
            <person name="Sakai K."/>
            <person name="Shibata M."/>
            <person name="Shimokawa T."/>
            <person name="Song J."/>
            <person name="Takazaki Y."/>
            <person name="Terasawa K."/>
            <person name="Tsugane M."/>
            <person name="Tsuji K."/>
            <person name="Ueda S."/>
            <person name="Waki K."/>
            <person name="Yamagata H."/>
            <person name="Yamamoto M."/>
            <person name="Yamamoto S."/>
            <person name="Yamane H."/>
            <person name="Yoshiki S."/>
            <person name="Yoshihara R."/>
            <person name="Yukawa K."/>
            <person name="Zhong H."/>
            <person name="Yano M."/>
            <person name="Yuan Q."/>
            <person name="Ouyang S."/>
            <person name="Liu J."/>
            <person name="Jones K.M."/>
            <person name="Gansberger K."/>
            <person name="Moffat K."/>
            <person name="Hill J."/>
            <person name="Bera J."/>
            <person name="Fadrosh D."/>
            <person name="Jin S."/>
            <person name="Johri S."/>
            <person name="Kim M."/>
            <person name="Overton L."/>
            <person name="Reardon M."/>
            <person name="Tsitrin T."/>
            <person name="Vuong H."/>
            <person name="Weaver B."/>
            <person name="Ciecko A."/>
            <person name="Tallon L."/>
            <person name="Jackson J."/>
            <person name="Pai G."/>
            <person name="Aken S.V."/>
            <person name="Utterback T."/>
            <person name="Reidmuller S."/>
            <person name="Feldblyum T."/>
            <person name="Hsiao J."/>
            <person name="Zismann V."/>
            <person name="Iobst S."/>
            <person name="de Vazeille A.R."/>
            <person name="Buell C.R."/>
            <person name="Ying K."/>
            <person name="Li Y."/>
            <person name="Lu T."/>
            <person name="Huang Y."/>
            <person name="Zhao Q."/>
            <person name="Feng Q."/>
            <person name="Zhang L."/>
            <person name="Zhu J."/>
            <person name="Weng Q."/>
            <person name="Mu J."/>
            <person name="Lu Y."/>
            <person name="Fan D."/>
            <person name="Liu Y."/>
            <person name="Guan J."/>
            <person name="Zhang Y."/>
            <person name="Yu S."/>
            <person name="Liu X."/>
            <person name="Zhang Y."/>
            <person name="Hong G."/>
            <person name="Han B."/>
            <person name="Choisne N."/>
            <person name="Demange N."/>
            <person name="Orjeda G."/>
            <person name="Samain S."/>
            <person name="Cattolico L."/>
            <person name="Pelletier E."/>
            <person name="Couloux A."/>
            <person name="Segurens B."/>
            <person name="Wincker P."/>
            <person name="D'Hont A."/>
            <person name="Scarpelli C."/>
            <person name="Weissenbach J."/>
            <person name="Salanoubat M."/>
            <person name="Quetier F."/>
            <person name="Yu Y."/>
            <person name="Kim H.R."/>
            <person name="Rambo T."/>
            <person name="Currie J."/>
            <person name="Collura K."/>
            <person name="Luo M."/>
            <person name="Yang T."/>
            <person name="Ammiraju J.S.S."/>
            <person name="Engler F."/>
            <person name="Soderlund C."/>
            <person name="Wing R.A."/>
            <person name="Palmer L.E."/>
            <person name="de la Bastide M."/>
            <person name="Spiegel L."/>
            <person name="Nascimento L."/>
            <person name="Zutavern T."/>
            <person name="O'Shaughnessy A."/>
            <person name="Dike S."/>
            <person name="Dedhia N."/>
            <person name="Preston R."/>
            <person name="Balija V."/>
            <person name="McCombie W.R."/>
            <person name="Chow T."/>
            <person name="Chen H."/>
            <person name="Chung M."/>
            <person name="Chen C."/>
            <person name="Shaw J."/>
            <person name="Wu H."/>
            <person name="Hsiao K."/>
            <person name="Chao Y."/>
            <person name="Chu M."/>
            <person name="Cheng C."/>
            <person name="Hour A."/>
            <person name="Lee P."/>
            <person name="Lin S."/>
            <person name="Lin Y."/>
            <person name="Liou J."/>
            <person name="Liu S."/>
            <person name="Hsing Y."/>
            <person name="Raghuvanshi S."/>
            <person name="Mohanty A."/>
            <person name="Bharti A.K."/>
            <person name="Gaur A."/>
            <person name="Gupta V."/>
            <person name="Kumar D."/>
            <person name="Ravi V."/>
            <person name="Vij S."/>
            <person name="Kapur A."/>
            <person name="Khurana P."/>
            <person name="Khurana P."/>
            <person name="Khurana J.P."/>
            <person name="Tyagi A.K."/>
            <person name="Gaikwad K."/>
            <person name="Singh A."/>
            <person name="Dalal V."/>
            <person name="Srivastava S."/>
            <person name="Dixit A."/>
            <person name="Pal A.K."/>
            <person name="Ghazi I.A."/>
            <person name="Yadav M."/>
            <person name="Pandit A."/>
            <person name="Bhargava A."/>
            <person name="Sureshbabu K."/>
            <person name="Batra K."/>
            <person name="Sharma T.R."/>
            <person name="Mohapatra T."/>
            <person name="Singh N.K."/>
            <person name="Messing J."/>
            <person name="Nelson A.B."/>
            <person name="Fuks G."/>
            <person name="Kavchok S."/>
            <person name="Keizer G."/>
            <person name="Linton E."/>
            <person name="Llaca V."/>
            <person name="Song R."/>
            <person name="Tanyolac B."/>
            <person name="Young S."/>
            <person name="Ho-Il K."/>
            <person name="Hahn J.H."/>
            <person name="Sangsakoo G."/>
            <person name="Vanavichit A."/>
            <person name="de Mattos Luiz.A.T."/>
            <person name="Zimmer P.D."/>
            <person name="Malone G."/>
            <person name="Dellagostin O."/>
            <person name="de Oliveira A.C."/>
            <person name="Bevan M."/>
            <person name="Bancroft I."/>
            <person name="Minx P."/>
            <person name="Cordum H."/>
            <person name="Wilson R."/>
            <person name="Cheng Z."/>
            <person name="Jin W."/>
            <person name="Jiang J."/>
            <person name="Leong S.A."/>
            <person name="Iwama H."/>
            <person name="Gojobori T."/>
            <person name="Itoh T."/>
            <person name="Niimura Y."/>
            <person name="Fujii Y."/>
            <person name="Habara T."/>
            <person name="Sakai H."/>
            <person name="Sato Y."/>
            <person name="Wilson G."/>
            <person name="Kumar K."/>
            <person name="McCouch S."/>
            <person name="Juretic N."/>
            <person name="Hoen D."/>
            <person name="Wright S."/>
            <person name="Bruskiewich R."/>
            <person name="Bureau T."/>
            <person name="Miyao A."/>
            <person name="Hirochika H."/>
            <person name="Nishikawa T."/>
            <person name="Kadowaki K."/>
            <person name="Sugiura M."/>
            <person name="Burr B."/>
            <person name="Sasaki T."/>
        </authorList>
    </citation>
    <scope>NUCLEOTIDE SEQUENCE [LARGE SCALE GENOMIC DNA]</scope>
    <source>
        <strain evidence="5">cv. Nipponbare</strain>
    </source>
</reference>
<keyword evidence="2" id="KW-1133">Transmembrane helix</keyword>
<proteinExistence type="predicted"/>
<dbReference type="AlphaFoldDB" id="Q6ZDX6"/>
<evidence type="ECO:0000313" key="3">
    <source>
        <dbReference type="EMBL" id="BAC83462.1"/>
    </source>
</evidence>
<organism evidence="4 5">
    <name type="scientific">Oryza sativa subsp. japonica</name>
    <name type="common">Rice</name>
    <dbReference type="NCBI Taxonomy" id="39947"/>
    <lineage>
        <taxon>Eukaryota</taxon>
        <taxon>Viridiplantae</taxon>
        <taxon>Streptophyta</taxon>
        <taxon>Embryophyta</taxon>
        <taxon>Tracheophyta</taxon>
        <taxon>Spermatophyta</taxon>
        <taxon>Magnoliopsida</taxon>
        <taxon>Liliopsida</taxon>
        <taxon>Poales</taxon>
        <taxon>Poaceae</taxon>
        <taxon>BOP clade</taxon>
        <taxon>Oryzoideae</taxon>
        <taxon>Oryzeae</taxon>
        <taxon>Oryzinae</taxon>
        <taxon>Oryza</taxon>
        <taxon>Oryza sativa</taxon>
    </lineage>
</organism>
<name>Q6ZDX6_ORYSJ</name>
<dbReference type="EMBL" id="AP004338">
    <property type="protein sequence ID" value="BAC83527.1"/>
    <property type="molecule type" value="Genomic_DNA"/>
</dbReference>
<evidence type="ECO:0000256" key="1">
    <source>
        <dbReference type="SAM" id="MobiDB-lite"/>
    </source>
</evidence>
<protein>
    <submittedName>
        <fullName evidence="4">Uncharacterized protein</fullName>
    </submittedName>
</protein>
<reference evidence="4" key="2">
    <citation type="submission" date="2001-11" db="EMBL/GenBank/DDBJ databases">
        <title>Oryza sativa nipponbare(GA3) genomic DNA, chromosome 7, PAC clone:P0507H12.</title>
        <authorList>
            <person name="Sasaki T."/>
            <person name="Matsumoto T."/>
            <person name="Yamamoto K."/>
        </authorList>
    </citation>
    <scope>NUCLEOTIDE SEQUENCE</scope>
</reference>
<sequence length="229" mass="24057">MAAMAMRTLARKVMPVPAALRRAPPPPPSRSLHRLEGTASPKTTTPTGKGRASTLEEDIRFLAELAKRHADEARYYRIMALSAVSASGAVFFTLLALRNHATVGEDGEERVDHRGKRATSGPSAGTAWRERRRWEIGAAAASGVKVERVEGEHDAVKEVDERGGEVGVGAGVAGAEEAARVGVETVTDEEGAEEAKAVGDWGATAVSPMEADAAAQGQGGVAREGEPRQ</sequence>
<evidence type="ECO:0000256" key="2">
    <source>
        <dbReference type="SAM" id="Phobius"/>
    </source>
</evidence>
<feature type="region of interest" description="Disordered" evidence="1">
    <location>
        <begin position="179"/>
        <end position="229"/>
    </location>
</feature>
<feature type="transmembrane region" description="Helical" evidence="2">
    <location>
        <begin position="75"/>
        <end position="97"/>
    </location>
</feature>
<evidence type="ECO:0000313" key="5">
    <source>
        <dbReference type="Proteomes" id="UP000000763"/>
    </source>
</evidence>